<dbReference type="InterPro" id="IPR054569">
    <property type="entry name" value="NNH2"/>
</dbReference>
<dbReference type="InterPro" id="IPR027417">
    <property type="entry name" value="P-loop_NTPase"/>
</dbReference>
<protein>
    <submittedName>
        <fullName evidence="6">Signal transduction protein</fullName>
    </submittedName>
</protein>
<dbReference type="GO" id="GO:0016491">
    <property type="term" value="F:oxidoreductase activity"/>
    <property type="evidence" value="ECO:0007669"/>
    <property type="project" value="TreeGrafter"/>
</dbReference>
<keyword evidence="1" id="KW-0042">Antenna complex</keyword>
<dbReference type="InterPro" id="IPR021133">
    <property type="entry name" value="HEAT_type_2"/>
</dbReference>
<proteinExistence type="predicted"/>
<reference evidence="6 7" key="1">
    <citation type="submission" date="2016-10" db="EMBL/GenBank/DDBJ databases">
        <title>Comparative genomics uncovers the prolific and rare metabolic potential of the cyanobacterial genus Moorea.</title>
        <authorList>
            <person name="Leao T."/>
            <person name="Castelao G."/>
            <person name="Korobeynikov A."/>
            <person name="Monroe E.A."/>
            <person name="Podell S."/>
            <person name="Glukhov E."/>
            <person name="Allen E."/>
            <person name="Gerwick W.H."/>
            <person name="Gerwick L."/>
        </authorList>
    </citation>
    <scope>NUCLEOTIDE SEQUENCE [LARGE SCALE GENOMIC DNA]</scope>
    <source>
        <strain evidence="6 7">PNG5-198</strain>
    </source>
</reference>
<dbReference type="InterPro" id="IPR007111">
    <property type="entry name" value="NACHT_NTPase"/>
</dbReference>
<evidence type="ECO:0000256" key="4">
    <source>
        <dbReference type="ARBA" id="ARBA00045876"/>
    </source>
</evidence>
<evidence type="ECO:0000256" key="2">
    <source>
        <dbReference type="ARBA" id="ARBA00022737"/>
    </source>
</evidence>
<comment type="function">
    <text evidence="4">Catalyzes the hydroxylation of the N(6)-(4-aminobutyl)-L-lysine intermediate produced by deoxyhypusine synthase/DHPS on a critical lysine of the eukaryotic translation initiation factor 5A/eIF-5A. This is the second step of the post-translational modification of that lysine into an unusual amino acid residue named hypusine. Hypusination is unique to mature eIF-5A factor and is essential for its function.</text>
</comment>
<dbReference type="Pfam" id="PF05729">
    <property type="entry name" value="NACHT"/>
    <property type="match status" value="1"/>
</dbReference>
<accession>A0A1U7NC14</accession>
<name>A0A1U7NC14_9CYAN</name>
<dbReference type="InterPro" id="IPR016024">
    <property type="entry name" value="ARM-type_fold"/>
</dbReference>
<evidence type="ECO:0000256" key="1">
    <source>
        <dbReference type="ARBA" id="ARBA00022549"/>
    </source>
</evidence>
<dbReference type="Pfam" id="PF02985">
    <property type="entry name" value="HEAT"/>
    <property type="match status" value="1"/>
</dbReference>
<evidence type="ECO:0000313" key="7">
    <source>
        <dbReference type="Proteomes" id="UP000186657"/>
    </source>
</evidence>
<dbReference type="Pfam" id="PF22734">
    <property type="entry name" value="NNH2"/>
    <property type="match status" value="1"/>
</dbReference>
<dbReference type="Gene3D" id="3.40.50.300">
    <property type="entry name" value="P-loop containing nucleotide triphosphate hydrolases"/>
    <property type="match status" value="1"/>
</dbReference>
<dbReference type="PANTHER" id="PTHR12697:SF5">
    <property type="entry name" value="DEOXYHYPUSINE HYDROXYLASE"/>
    <property type="match status" value="1"/>
</dbReference>
<keyword evidence="7" id="KW-1185">Reference proteome</keyword>
<dbReference type="GO" id="GO:0030089">
    <property type="term" value="C:phycobilisome"/>
    <property type="evidence" value="ECO:0007669"/>
    <property type="project" value="UniProtKB-KW"/>
</dbReference>
<dbReference type="SMART" id="SM00567">
    <property type="entry name" value="EZ_HEAT"/>
    <property type="match status" value="12"/>
</dbReference>
<evidence type="ECO:0000313" key="6">
    <source>
        <dbReference type="EMBL" id="OLT63459.1"/>
    </source>
</evidence>
<feature type="domain" description="NACHT" evidence="5">
    <location>
        <begin position="246"/>
        <end position="449"/>
    </location>
</feature>
<organism evidence="6 7">
    <name type="scientific">Moorena bouillonii PNG</name>
    <dbReference type="NCBI Taxonomy" id="568701"/>
    <lineage>
        <taxon>Bacteria</taxon>
        <taxon>Bacillati</taxon>
        <taxon>Cyanobacteriota</taxon>
        <taxon>Cyanophyceae</taxon>
        <taxon>Coleofasciculales</taxon>
        <taxon>Coleofasciculaceae</taxon>
        <taxon>Moorena</taxon>
    </lineage>
</organism>
<dbReference type="SUPFAM" id="SSF52540">
    <property type="entry name" value="P-loop containing nucleoside triphosphate hydrolases"/>
    <property type="match status" value="1"/>
</dbReference>
<sequence>MGRLTKPLPLLASLVPKIVSPLLGSAAATVGKHIAQSLTKSDIEKPIKAGAEAVEEWEKQLDSQQRLFFKAPPDGWNGVNSFLREYFSNSAVLAEFQKPLINQGKPDRDILIRVFQNQAEANNIKLNQQASLQDWIETFVNAYFQQTATYLKYQVAKQDYCQQLANWFDDVKFTGIAVAGQEVEKSEKLAQIFVMPDVVEEVSNPRVLELDRLAEESGEKPERALLEKTTGRKFLADQLLTQNQSRRVVILGAPGSGKTTLMSYFAVMLAQSKPEVLGLDGDTDWLPILIRMRDLARHPDQSIIDYARGFAEKRIAVNTLPVGFFEHWLCDGRALILLDGLDEVAEEAKRHDVVRRINNFLEQFDRNRAIITSRPAGYRPDFFRTEDFPHYQIQPFDEQKISAFIDNWYNSRFQDQAEAQRRKESLRKALDDNDRIKLLAQNPLLLTIIALIHRYQAVLPKERHKLYDKAVETLLTSWDANKELSSDKWLTYLGLDDLRRLMEWLAYWIHTQGNVEDNDSGTLIDPDELIDQLSQQIKTLKHVQLYQAKEEAKRFVELIRERTGLLNEQGQDCYGFVHKTFQEYLCAQEINYQADNEGDFEIVLNQIREHLHNSHWHEVLLLLIAQQKPKKAAKAIRAVLNNQSDYEQWLHRDLLFAGNCLAEDPKNLKGTDSSLVQEILEHLFELEVSSKERIAEKIYEQVFQIICSLYETDFQAQVLELLKERLDRIDQERLLKYRHELGEKEQVITRLLEQLQDNSDVRTSAADALGKLGNSSLTVVNPLIALLQDDNYGVRSTAADALGKLGNSSLTVVNPLIALLQDDNYGVRSTAADALGKLGNSSLTVVNPLIALLQDDNYGVRSTAADALGKLGNSSLTVVNPLIALLQDDNYGVRSSAADALGKLGNSSLTVVNPLIELLQDDESSVRSSAADVLGKLGNSSLTVVNPLIALLQDDQSSVRIEAADVLGKLGNSSLTVVNPLIALLQDDQSSVRIEAADVLGKLGNSSLTVVNPLIALLQDDQSSVRIEAADVLGKLGNSSLTVVNPLIALLQDDNYRVRIEAADALGNLGNNSLTVVNPLIALLQDDNYGVRSSAADALGNLGNSSLTVVKPLIALLQDDEYYVRRRAANALGKLGKTSNNHVLPSVIEWIEQHQDSDYVGSGIDVLWDLVVGRE</sequence>
<dbReference type="Proteomes" id="UP000186657">
    <property type="component" value="Unassembled WGS sequence"/>
</dbReference>
<dbReference type="InterPro" id="IPR000357">
    <property type="entry name" value="HEAT"/>
</dbReference>
<evidence type="ECO:0000256" key="3">
    <source>
        <dbReference type="ARBA" id="ARBA00022738"/>
    </source>
</evidence>
<keyword evidence="2" id="KW-0677">Repeat</keyword>
<gene>
    <name evidence="6" type="ORF">BJP37_23485</name>
</gene>
<dbReference type="PROSITE" id="PS50077">
    <property type="entry name" value="HEAT_REPEAT"/>
    <property type="match status" value="1"/>
</dbReference>
<dbReference type="PANTHER" id="PTHR12697">
    <property type="entry name" value="PBS LYASE HEAT-LIKE PROTEIN"/>
    <property type="match status" value="1"/>
</dbReference>
<dbReference type="Gene3D" id="1.25.10.10">
    <property type="entry name" value="Leucine-rich Repeat Variant"/>
    <property type="match status" value="4"/>
</dbReference>
<dbReference type="InterPro" id="IPR003593">
    <property type="entry name" value="AAA+_ATPase"/>
</dbReference>
<dbReference type="SUPFAM" id="SSF48371">
    <property type="entry name" value="ARM repeat"/>
    <property type="match status" value="1"/>
</dbReference>
<dbReference type="AlphaFoldDB" id="A0A1U7NC14"/>
<dbReference type="Pfam" id="PF13646">
    <property type="entry name" value="HEAT_2"/>
    <property type="match status" value="4"/>
</dbReference>
<dbReference type="SMART" id="SM00382">
    <property type="entry name" value="AAA"/>
    <property type="match status" value="1"/>
</dbReference>
<evidence type="ECO:0000259" key="5">
    <source>
        <dbReference type="PROSITE" id="PS50837"/>
    </source>
</evidence>
<dbReference type="PROSITE" id="PS50837">
    <property type="entry name" value="NACHT"/>
    <property type="match status" value="1"/>
</dbReference>
<dbReference type="InterPro" id="IPR011989">
    <property type="entry name" value="ARM-like"/>
</dbReference>
<dbReference type="EMBL" id="MKZS01000001">
    <property type="protein sequence ID" value="OLT63459.1"/>
    <property type="molecule type" value="Genomic_DNA"/>
</dbReference>
<keyword evidence="3" id="KW-0605">Phycobilisome</keyword>
<comment type="caution">
    <text evidence="6">The sequence shown here is derived from an EMBL/GenBank/DDBJ whole genome shotgun (WGS) entry which is preliminary data.</text>
</comment>
<dbReference type="InterPro" id="IPR004155">
    <property type="entry name" value="PBS_lyase_HEAT"/>
</dbReference>